<evidence type="ECO:0000256" key="6">
    <source>
        <dbReference type="SAM" id="MobiDB-lite"/>
    </source>
</evidence>
<dbReference type="PANTHER" id="PTHR12506">
    <property type="entry name" value="PROTEIN PHOSPHATASE RELATED"/>
    <property type="match status" value="1"/>
</dbReference>
<protein>
    <recommendedName>
        <fullName evidence="7">C3H1-type domain-containing protein</fullName>
    </recommendedName>
</protein>
<feature type="domain" description="C3H1-type" evidence="7">
    <location>
        <begin position="420"/>
        <end position="448"/>
    </location>
</feature>
<keyword evidence="4" id="KW-0238">DNA-binding</keyword>
<dbReference type="EMBL" id="CP144745">
    <property type="protein sequence ID" value="WVZ52167.1"/>
    <property type="molecule type" value="Genomic_DNA"/>
</dbReference>
<evidence type="ECO:0000313" key="8">
    <source>
        <dbReference type="EMBL" id="WVZ52167.1"/>
    </source>
</evidence>
<dbReference type="Gene3D" id="4.10.1000.10">
    <property type="entry name" value="Zinc finger, CCCH-type"/>
    <property type="match status" value="2"/>
</dbReference>
<proteinExistence type="predicted"/>
<evidence type="ECO:0000313" key="9">
    <source>
        <dbReference type="Proteomes" id="UP001341281"/>
    </source>
</evidence>
<dbReference type="PANTHER" id="PTHR12506:SF18">
    <property type="entry name" value="ZINC FINGER CCCH DOMAIN-CONTAINING PROTEIN 33-RELATED"/>
    <property type="match status" value="1"/>
</dbReference>
<feature type="zinc finger region" description="C3H1-type" evidence="5">
    <location>
        <begin position="420"/>
        <end position="448"/>
    </location>
</feature>
<feature type="region of interest" description="Disordered" evidence="6">
    <location>
        <begin position="518"/>
        <end position="556"/>
    </location>
</feature>
<keyword evidence="2 5" id="KW-0863">Zinc-finger</keyword>
<evidence type="ECO:0000256" key="5">
    <source>
        <dbReference type="PROSITE-ProRule" id="PRU00723"/>
    </source>
</evidence>
<feature type="domain" description="C3H1-type" evidence="7">
    <location>
        <begin position="100"/>
        <end position="128"/>
    </location>
</feature>
<feature type="domain" description="C3H1-type" evidence="7">
    <location>
        <begin position="55"/>
        <end position="83"/>
    </location>
</feature>
<feature type="domain" description="C3H1-type" evidence="7">
    <location>
        <begin position="466"/>
        <end position="494"/>
    </location>
</feature>
<dbReference type="Proteomes" id="UP001341281">
    <property type="component" value="Chromosome 01"/>
</dbReference>
<feature type="region of interest" description="Disordered" evidence="6">
    <location>
        <begin position="249"/>
        <end position="288"/>
    </location>
</feature>
<dbReference type="Gene3D" id="3.30.1370.210">
    <property type="match status" value="1"/>
</dbReference>
<feature type="domain" description="C3H1-type" evidence="7">
    <location>
        <begin position="146"/>
        <end position="174"/>
    </location>
</feature>
<feature type="compositionally biased region" description="Basic and acidic residues" evidence="6">
    <location>
        <begin position="257"/>
        <end position="267"/>
    </location>
</feature>
<evidence type="ECO:0000256" key="4">
    <source>
        <dbReference type="ARBA" id="ARBA00023125"/>
    </source>
</evidence>
<dbReference type="GO" id="GO:0003729">
    <property type="term" value="F:mRNA binding"/>
    <property type="evidence" value="ECO:0007669"/>
    <property type="project" value="UniProtKB-ARBA"/>
</dbReference>
<evidence type="ECO:0000256" key="3">
    <source>
        <dbReference type="ARBA" id="ARBA00022833"/>
    </source>
</evidence>
<feature type="region of interest" description="Disordered" evidence="6">
    <location>
        <begin position="362"/>
        <end position="394"/>
    </location>
</feature>
<accession>A0AAQ3PIT1</accession>
<dbReference type="InterPro" id="IPR036855">
    <property type="entry name" value="Znf_CCCH_sf"/>
</dbReference>
<keyword evidence="9" id="KW-1185">Reference proteome</keyword>
<sequence length="556" mass="59872">MAAPSGGAGGGAGEGSSSSAAAAATIGAHGVDEVAEVMWQMNLGEAMELGPYPERVGEQDCSYYMRTGMCRFGMTCKFNHPADRKLAVAAARMKGEYPQRNGQPECQYYLKTGTCKFGATCKFHHPREKAAMATRVQLNELGYPLRPNEKECAYYLRTGQCKFGSTCKFHHPQPSTMMVAVRGSVYSPGQSATSPGQHAYQGAVTSWPLSRSASFIASPRWPGGHSSYAQVIVPPGLVQVPGWNPYTALAGGASDGKPPKDDDKVASDEDADAEDDAASSATETTEPDPLEIHEAAALLNLHSQVVAVPNIRAHVTIVLDVGSDDYTRWHEQMLLPLGKFSLGPCYCDDNFCDSSILTAQIGSSSSDDQQRTPGPAQYYTGSRQSGTPGMGDQGMFSSYQAGSVPVGLYAVQRENVFPERPDQPECQFYMKTGDCKFGAVCKFHHPKERIIPTPNCALSSLGLPLRPGEPICSFYSRYGMCKFGPNCKFDHPMGTVMYGHASSPTSEVPTSRHMLAHVPSHSEVSPDNGLGRSRRIGHSDPQQIPSGERSTEREAS</sequence>
<organism evidence="8 9">
    <name type="scientific">Paspalum notatum var. saurae</name>
    <dbReference type="NCBI Taxonomy" id="547442"/>
    <lineage>
        <taxon>Eukaryota</taxon>
        <taxon>Viridiplantae</taxon>
        <taxon>Streptophyta</taxon>
        <taxon>Embryophyta</taxon>
        <taxon>Tracheophyta</taxon>
        <taxon>Spermatophyta</taxon>
        <taxon>Magnoliopsida</taxon>
        <taxon>Liliopsida</taxon>
        <taxon>Poales</taxon>
        <taxon>Poaceae</taxon>
        <taxon>PACMAD clade</taxon>
        <taxon>Panicoideae</taxon>
        <taxon>Andropogonodae</taxon>
        <taxon>Paspaleae</taxon>
        <taxon>Paspalinae</taxon>
        <taxon>Paspalum</taxon>
    </lineage>
</organism>
<dbReference type="InterPro" id="IPR000571">
    <property type="entry name" value="Znf_CCCH"/>
</dbReference>
<dbReference type="SMART" id="SM00356">
    <property type="entry name" value="ZnF_C3H1"/>
    <property type="match status" value="5"/>
</dbReference>
<keyword evidence="1 5" id="KW-0479">Metal-binding</keyword>
<reference evidence="8 9" key="1">
    <citation type="submission" date="2024-02" db="EMBL/GenBank/DDBJ databases">
        <title>High-quality chromosome-scale genome assembly of Pensacola bahiagrass (Paspalum notatum Flugge var. saurae).</title>
        <authorList>
            <person name="Vega J.M."/>
            <person name="Podio M."/>
            <person name="Orjuela J."/>
            <person name="Siena L.A."/>
            <person name="Pessino S.C."/>
            <person name="Combes M.C."/>
            <person name="Mariac C."/>
            <person name="Albertini E."/>
            <person name="Pupilli F."/>
            <person name="Ortiz J.P.A."/>
            <person name="Leblanc O."/>
        </authorList>
    </citation>
    <scope>NUCLEOTIDE SEQUENCE [LARGE SCALE GENOMIC DNA]</scope>
    <source>
        <strain evidence="8">R1</strain>
        <tissue evidence="8">Leaf</tissue>
    </source>
</reference>
<dbReference type="AlphaFoldDB" id="A0AAQ3PIT1"/>
<evidence type="ECO:0000259" key="7">
    <source>
        <dbReference type="PROSITE" id="PS50103"/>
    </source>
</evidence>
<feature type="zinc finger region" description="C3H1-type" evidence="5">
    <location>
        <begin position="466"/>
        <end position="494"/>
    </location>
</feature>
<dbReference type="GO" id="GO:0003677">
    <property type="term" value="F:DNA binding"/>
    <property type="evidence" value="ECO:0007669"/>
    <property type="project" value="UniProtKB-KW"/>
</dbReference>
<feature type="compositionally biased region" description="Acidic residues" evidence="6">
    <location>
        <begin position="268"/>
        <end position="277"/>
    </location>
</feature>
<dbReference type="SUPFAM" id="SSF90229">
    <property type="entry name" value="CCCH zinc finger"/>
    <property type="match status" value="5"/>
</dbReference>
<dbReference type="GO" id="GO:0008270">
    <property type="term" value="F:zinc ion binding"/>
    <property type="evidence" value="ECO:0007669"/>
    <property type="project" value="UniProtKB-KW"/>
</dbReference>
<dbReference type="Pfam" id="PF00642">
    <property type="entry name" value="zf-CCCH"/>
    <property type="match status" value="5"/>
</dbReference>
<feature type="zinc finger region" description="C3H1-type" evidence="5">
    <location>
        <begin position="100"/>
        <end position="128"/>
    </location>
</feature>
<gene>
    <name evidence="8" type="ORF">U9M48_003252</name>
</gene>
<feature type="zinc finger region" description="C3H1-type" evidence="5">
    <location>
        <begin position="55"/>
        <end position="83"/>
    </location>
</feature>
<feature type="zinc finger region" description="C3H1-type" evidence="5">
    <location>
        <begin position="146"/>
        <end position="174"/>
    </location>
</feature>
<dbReference type="InterPro" id="IPR050974">
    <property type="entry name" value="Plant_ZF_CCCH"/>
</dbReference>
<dbReference type="PROSITE" id="PS50103">
    <property type="entry name" value="ZF_C3H1"/>
    <property type="match status" value="5"/>
</dbReference>
<evidence type="ECO:0000256" key="2">
    <source>
        <dbReference type="ARBA" id="ARBA00022771"/>
    </source>
</evidence>
<name>A0AAQ3PIT1_PASNO</name>
<evidence type="ECO:0000256" key="1">
    <source>
        <dbReference type="ARBA" id="ARBA00022723"/>
    </source>
</evidence>
<keyword evidence="3 5" id="KW-0862">Zinc</keyword>